<dbReference type="AlphaFoldDB" id="A0A0G4EUX2"/>
<dbReference type="OMA" id="VTNHFKI"/>
<dbReference type="PhylomeDB" id="A0A0G4EUX2"/>
<dbReference type="InterPro" id="IPR023214">
    <property type="entry name" value="HAD_sf"/>
</dbReference>
<protein>
    <submittedName>
        <fullName evidence="1">Uncharacterized protein</fullName>
    </submittedName>
</protein>
<reference evidence="1 2" key="1">
    <citation type="submission" date="2014-11" db="EMBL/GenBank/DDBJ databases">
        <authorList>
            <person name="Zhu J."/>
            <person name="Qi W."/>
            <person name="Song R."/>
        </authorList>
    </citation>
    <scope>NUCLEOTIDE SEQUENCE [LARGE SCALE GENOMIC DNA]</scope>
</reference>
<dbReference type="Gene3D" id="3.40.50.1000">
    <property type="entry name" value="HAD superfamily/HAD-like"/>
    <property type="match status" value="1"/>
</dbReference>
<name>A0A0G4EUX2_VITBC</name>
<dbReference type="VEuPathDB" id="CryptoDB:Vbra_13297"/>
<dbReference type="SUPFAM" id="SSF56784">
    <property type="entry name" value="HAD-like"/>
    <property type="match status" value="1"/>
</dbReference>
<evidence type="ECO:0000313" key="2">
    <source>
        <dbReference type="Proteomes" id="UP000041254"/>
    </source>
</evidence>
<organism evidence="1 2">
    <name type="scientific">Vitrella brassicaformis (strain CCMP3155)</name>
    <dbReference type="NCBI Taxonomy" id="1169540"/>
    <lineage>
        <taxon>Eukaryota</taxon>
        <taxon>Sar</taxon>
        <taxon>Alveolata</taxon>
        <taxon>Colpodellida</taxon>
        <taxon>Vitrellaceae</taxon>
        <taxon>Vitrella</taxon>
    </lineage>
</organism>
<dbReference type="InParanoid" id="A0A0G4EUX2"/>
<dbReference type="InterPro" id="IPR036412">
    <property type="entry name" value="HAD-like_sf"/>
</dbReference>
<evidence type="ECO:0000313" key="1">
    <source>
        <dbReference type="EMBL" id="CEM01831.1"/>
    </source>
</evidence>
<proteinExistence type="predicted"/>
<sequence length="274" mass="30383">MVFPMRSRLAPFLDDGQNEIFRPASRLSSHRFFSHPSTTISDCIRCLCGSLRAVMGESPGSKLQHTIRMHMRGNYLKDLTADPRTAGKELLVLLHRHGVKVLAMDFDNTMTTVHSGGVVDPHHDSRGVLTSLSAPVALFANDAHELGFQLCVVTFSDPNSRTDDSQLAGESLVQAVMRNANATVPIQRVYPFFPRNYQAPDEYGVLGLSGPMANSKSYHLNRICADFGVKPNEVFLIDDDVRNCLDAMREGYPTLWVNSPGFDFDKLKNPEEGS</sequence>
<dbReference type="EMBL" id="CDMY01000311">
    <property type="protein sequence ID" value="CEM01831.1"/>
    <property type="molecule type" value="Genomic_DNA"/>
</dbReference>
<dbReference type="Proteomes" id="UP000041254">
    <property type="component" value="Unassembled WGS sequence"/>
</dbReference>
<dbReference type="OrthoDB" id="10054414at2759"/>
<keyword evidence="2" id="KW-1185">Reference proteome</keyword>
<accession>A0A0G4EUX2</accession>
<gene>
    <name evidence="1" type="ORF">Vbra_13297</name>
</gene>